<dbReference type="EMBL" id="FXTM01000017">
    <property type="protein sequence ID" value="SMO66233.1"/>
    <property type="molecule type" value="Genomic_DNA"/>
</dbReference>
<dbReference type="Gene3D" id="3.50.50.60">
    <property type="entry name" value="FAD/NAD(P)-binding domain"/>
    <property type="match status" value="1"/>
</dbReference>
<name>A0A521D3F6_9BACT</name>
<dbReference type="PANTHER" id="PTHR42685">
    <property type="entry name" value="GERANYLGERANYL DIPHOSPHATE REDUCTASE"/>
    <property type="match status" value="1"/>
</dbReference>
<dbReference type="SUPFAM" id="SSF51905">
    <property type="entry name" value="FAD/NAD(P)-binding domain"/>
    <property type="match status" value="1"/>
</dbReference>
<evidence type="ECO:0000313" key="1">
    <source>
        <dbReference type="EMBL" id="SMO66233.1"/>
    </source>
</evidence>
<dbReference type="InterPro" id="IPR011777">
    <property type="entry name" value="Geranylgeranyl_Rdtase_fam"/>
</dbReference>
<dbReference type="AlphaFoldDB" id="A0A521D3F6"/>
<proteinExistence type="predicted"/>
<evidence type="ECO:0000313" key="2">
    <source>
        <dbReference type="Proteomes" id="UP000317315"/>
    </source>
</evidence>
<organism evidence="1 2">
    <name type="scientific">Balnearium lithotrophicum</name>
    <dbReference type="NCBI Taxonomy" id="223788"/>
    <lineage>
        <taxon>Bacteria</taxon>
        <taxon>Pseudomonadati</taxon>
        <taxon>Aquificota</taxon>
        <taxon>Aquificia</taxon>
        <taxon>Desulfurobacteriales</taxon>
        <taxon>Desulfurobacteriaceae</taxon>
        <taxon>Balnearium</taxon>
    </lineage>
</organism>
<sequence>MYDVIVVGLGPGGISLLKSLENSNLKVLAVERGIFPKKKPCAGGLTPKAYSILKEKFPEIDRVVRERAYEFFLYNGNREVVLSSRRVLTYLTDRAELDHFLFNSLNHSKFSLHLGESALSVEIEEGRVKLKTEKDSYVGRVLVDSSGVNSRIARQLNVNREIGFTYERDLKVRKNELIVDFSNFNWGYYWVFPKGEWVTSGLGEFKKWSNLRGKLIEFERKHGIYGNVLWESGFPIPAGKRKNDVLRKNVLFVGDSGGLVDPLTGEGIFYAARSGILAGECLKRFFEKLDAEELKSYKRKIDREFGGEFFWARVVGKLFFSFRGLNLSLVERSEKIANLTAELLSGEVPYRKALMRYAGILLRAPFRR</sequence>
<dbReference type="PANTHER" id="PTHR42685:SF22">
    <property type="entry name" value="CONDITIONED MEDIUM FACTOR RECEPTOR 1"/>
    <property type="match status" value="1"/>
</dbReference>
<gene>
    <name evidence="1" type="ORF">SAMN06269117_11710</name>
</gene>
<reference evidence="1 2" key="1">
    <citation type="submission" date="2017-05" db="EMBL/GenBank/DDBJ databases">
        <authorList>
            <person name="Varghese N."/>
            <person name="Submissions S."/>
        </authorList>
    </citation>
    <scope>NUCLEOTIDE SEQUENCE [LARGE SCALE GENOMIC DNA]</scope>
    <source>
        <strain evidence="1 2">DSM 16304</strain>
    </source>
</reference>
<accession>A0A521D3F6</accession>
<dbReference type="Proteomes" id="UP000317315">
    <property type="component" value="Unassembled WGS sequence"/>
</dbReference>
<dbReference type="PRINTS" id="PR00420">
    <property type="entry name" value="RNGMNOXGNASE"/>
</dbReference>
<protein>
    <submittedName>
        <fullName evidence="1">Geranylgeranyl reductase family</fullName>
    </submittedName>
</protein>
<dbReference type="InterPro" id="IPR036188">
    <property type="entry name" value="FAD/NAD-bd_sf"/>
</dbReference>
<dbReference type="InterPro" id="IPR050407">
    <property type="entry name" value="Geranylgeranyl_reductase"/>
</dbReference>
<dbReference type="RefSeq" id="WP_185954277.1">
    <property type="nucleotide sequence ID" value="NZ_FXTM01000017.1"/>
</dbReference>
<dbReference type="GO" id="GO:0016628">
    <property type="term" value="F:oxidoreductase activity, acting on the CH-CH group of donors, NAD or NADP as acceptor"/>
    <property type="evidence" value="ECO:0007669"/>
    <property type="project" value="InterPro"/>
</dbReference>
<dbReference type="NCBIfam" id="TIGR02032">
    <property type="entry name" value="GG-red-SF"/>
    <property type="match status" value="1"/>
</dbReference>
<keyword evidence="2" id="KW-1185">Reference proteome</keyword>